<evidence type="ECO:0000313" key="10">
    <source>
        <dbReference type="EMBL" id="NOU86149.1"/>
    </source>
</evidence>
<gene>
    <name evidence="10" type="ORF">GC102_10215</name>
</gene>
<dbReference type="PANTHER" id="PTHR35789">
    <property type="entry name" value="SPORE GERMINATION PROTEIN B3"/>
    <property type="match status" value="1"/>
</dbReference>
<keyword evidence="3" id="KW-0309">Germination</keyword>
<dbReference type="InterPro" id="IPR008844">
    <property type="entry name" value="Spore_GerAC-like"/>
</dbReference>
<evidence type="ECO:0000256" key="2">
    <source>
        <dbReference type="ARBA" id="ARBA00007886"/>
    </source>
</evidence>
<evidence type="ECO:0000256" key="6">
    <source>
        <dbReference type="ARBA" id="ARBA00023139"/>
    </source>
</evidence>
<dbReference type="NCBIfam" id="TIGR02887">
    <property type="entry name" value="spore_ger_x_C"/>
    <property type="match status" value="1"/>
</dbReference>
<evidence type="ECO:0000259" key="9">
    <source>
        <dbReference type="Pfam" id="PF25198"/>
    </source>
</evidence>
<keyword evidence="5" id="KW-0472">Membrane</keyword>
<dbReference type="Gene3D" id="3.30.300.210">
    <property type="entry name" value="Nutrient germinant receptor protein C, domain 3"/>
    <property type="match status" value="1"/>
</dbReference>
<sequence>MGEALRNKRLLHLILIATVVVIIASCSDKLDMEEATHALLVGFDLDKENEFILYSTSPVFSKNVEKKTRELRVKPQTNRQSRGKQDSYTDGVFQGRSIQVLLVSKRILQQENWFQLTDVWFRDPKNPLTPRIIAFDGPLSEIIYLNPKDQPMMPLLLREMVETKNARSETVKTTLQGLHQQLREKGVTPIISEVRMKDKQIAMTGTTLLDHKGKFADSLNMQETTLLRILKKNTKKSVNLTIPISGEMKIGPFHTDKLSLNADEIKVKIKTSFLKDKFQFDIHITMRVGLSELLFPYDVRSQGKELENKITEQVQMQFENLIKKIQTDKIDPIGLGLYAQAHEYSHFKKVEDQWGETLANADIHVSVKTIIGAMGSVK</sequence>
<evidence type="ECO:0000256" key="4">
    <source>
        <dbReference type="ARBA" id="ARBA00022729"/>
    </source>
</evidence>
<evidence type="ECO:0000256" key="3">
    <source>
        <dbReference type="ARBA" id="ARBA00022544"/>
    </source>
</evidence>
<dbReference type="PANTHER" id="PTHR35789:SF1">
    <property type="entry name" value="SPORE GERMINATION PROTEIN B3"/>
    <property type="match status" value="1"/>
</dbReference>
<dbReference type="RefSeq" id="WP_171689436.1">
    <property type="nucleotide sequence ID" value="NZ_WHOC01000048.1"/>
</dbReference>
<comment type="similarity">
    <text evidence="2">Belongs to the GerABKC lipoprotein family.</text>
</comment>
<evidence type="ECO:0000256" key="1">
    <source>
        <dbReference type="ARBA" id="ARBA00004635"/>
    </source>
</evidence>
<organism evidence="10 11">
    <name type="scientific">Paenibacillus germinis</name>
    <dbReference type="NCBI Taxonomy" id="2654979"/>
    <lineage>
        <taxon>Bacteria</taxon>
        <taxon>Bacillati</taxon>
        <taxon>Bacillota</taxon>
        <taxon>Bacilli</taxon>
        <taxon>Bacillales</taxon>
        <taxon>Paenibacillaceae</taxon>
        <taxon>Paenibacillus</taxon>
    </lineage>
</organism>
<feature type="domain" description="Spore germination protein N-terminal" evidence="9">
    <location>
        <begin position="28"/>
        <end position="195"/>
    </location>
</feature>
<feature type="domain" description="Spore germination GerAC-like C-terminal" evidence="8">
    <location>
        <begin position="204"/>
        <end position="372"/>
    </location>
</feature>
<name>A0ABX1Z210_9BACL</name>
<dbReference type="Pfam" id="PF25198">
    <property type="entry name" value="Spore_GerAC_N"/>
    <property type="match status" value="1"/>
</dbReference>
<keyword evidence="7" id="KW-0449">Lipoprotein</keyword>
<evidence type="ECO:0000256" key="7">
    <source>
        <dbReference type="ARBA" id="ARBA00023288"/>
    </source>
</evidence>
<protein>
    <submittedName>
        <fullName evidence="10">Ger(X)C family spore germination protein</fullName>
    </submittedName>
</protein>
<dbReference type="PROSITE" id="PS51257">
    <property type="entry name" value="PROKAR_LIPOPROTEIN"/>
    <property type="match status" value="1"/>
</dbReference>
<evidence type="ECO:0000313" key="11">
    <source>
        <dbReference type="Proteomes" id="UP000658690"/>
    </source>
</evidence>
<dbReference type="InterPro" id="IPR046953">
    <property type="entry name" value="Spore_GerAC-like_C"/>
</dbReference>
<evidence type="ECO:0000256" key="5">
    <source>
        <dbReference type="ARBA" id="ARBA00023136"/>
    </source>
</evidence>
<dbReference type="Pfam" id="PF05504">
    <property type="entry name" value="Spore_GerAC"/>
    <property type="match status" value="1"/>
</dbReference>
<keyword evidence="4" id="KW-0732">Signal</keyword>
<accession>A0ABX1Z210</accession>
<reference evidence="10 11" key="1">
    <citation type="submission" date="2019-10" db="EMBL/GenBank/DDBJ databases">
        <title>Description of Paenibacillus choica sp. nov.</title>
        <authorList>
            <person name="Carlier A."/>
            <person name="Qi S."/>
        </authorList>
    </citation>
    <scope>NUCLEOTIDE SEQUENCE [LARGE SCALE GENOMIC DNA]</scope>
    <source>
        <strain evidence="10 11">LMG 31460</strain>
    </source>
</reference>
<dbReference type="Proteomes" id="UP000658690">
    <property type="component" value="Unassembled WGS sequence"/>
</dbReference>
<dbReference type="InterPro" id="IPR038501">
    <property type="entry name" value="Spore_GerAC_C_sf"/>
</dbReference>
<proteinExistence type="inferred from homology"/>
<dbReference type="EMBL" id="WHOC01000048">
    <property type="protein sequence ID" value="NOU86149.1"/>
    <property type="molecule type" value="Genomic_DNA"/>
</dbReference>
<keyword evidence="11" id="KW-1185">Reference proteome</keyword>
<comment type="subcellular location">
    <subcellularLocation>
        <location evidence="1">Membrane</location>
        <topology evidence="1">Lipid-anchor</topology>
    </subcellularLocation>
</comment>
<dbReference type="InterPro" id="IPR057336">
    <property type="entry name" value="GerAC_N"/>
</dbReference>
<evidence type="ECO:0000259" key="8">
    <source>
        <dbReference type="Pfam" id="PF05504"/>
    </source>
</evidence>
<comment type="caution">
    <text evidence="10">The sequence shown here is derived from an EMBL/GenBank/DDBJ whole genome shotgun (WGS) entry which is preliminary data.</text>
</comment>
<keyword evidence="6" id="KW-0564">Palmitate</keyword>